<sequence length="123" mass="13184">MTDSGLLLHGVEVNGKVHFDFTVRLPVIRDTINALSDTQDKHGTTEGAVATTYYRVAVIASALTTLGDLDKGAITTDLLLDALTDDDYDLIDTQISAIKKKRMALNPNLPVTDSPPSPSVSTE</sequence>
<dbReference type="STRING" id="1288385.ERS137968_04591"/>
<dbReference type="AlphaFoldDB" id="A0A0T9QYQ6"/>
<name>A0A0T9QYQ6_9GAMM</name>
<proteinExistence type="predicted"/>
<evidence type="ECO:0000313" key="2">
    <source>
        <dbReference type="EMBL" id="CRY69439.1"/>
    </source>
</evidence>
<evidence type="ECO:0000313" key="4">
    <source>
        <dbReference type="Proteomes" id="UP000045840"/>
    </source>
</evidence>
<dbReference type="EMBL" id="CWJL01000050">
    <property type="protein sequence ID" value="CRY69439.1"/>
    <property type="molecule type" value="Genomic_DNA"/>
</dbReference>
<dbReference type="Proteomes" id="UP000044625">
    <property type="component" value="Unassembled WGS sequence"/>
</dbReference>
<protein>
    <submittedName>
        <fullName evidence="1">Uncharacterized protein</fullName>
    </submittedName>
</protein>
<reference evidence="2 3" key="1">
    <citation type="submission" date="2015-03" db="EMBL/GenBank/DDBJ databases">
        <authorList>
            <consortium name="Pathogen Informatics"/>
            <person name="Murphy D."/>
        </authorList>
    </citation>
    <scope>NUCLEOTIDE SEQUENCE [LARGE SCALE GENOMIC DNA]</scope>
    <source>
        <strain evidence="2">Type strain: CIP110230</strain>
        <strain evidence="3">type strain: CIP110230</strain>
    </source>
</reference>
<evidence type="ECO:0000313" key="1">
    <source>
        <dbReference type="EMBL" id="CNI35623.1"/>
    </source>
</evidence>
<dbReference type="OrthoDB" id="6121484at2"/>
<reference evidence="4" key="2">
    <citation type="submission" date="2015-03" db="EMBL/GenBank/DDBJ databases">
        <authorList>
            <consortium name="Pathogen Informatics"/>
        </authorList>
    </citation>
    <scope>NUCLEOTIDE SEQUENCE [LARGE SCALE GENOMIC DNA]</scope>
    <source>
        <strain evidence="4">A125KOH2</strain>
    </source>
</reference>
<keyword evidence="3" id="KW-1185">Reference proteome</keyword>
<dbReference type="RefSeq" id="WP_049614657.1">
    <property type="nucleotide sequence ID" value="NZ_CAWMMU010000050.1"/>
</dbReference>
<organism evidence="1 4">
    <name type="scientific">Yersinia pekkanenii</name>
    <dbReference type="NCBI Taxonomy" id="1288385"/>
    <lineage>
        <taxon>Bacteria</taxon>
        <taxon>Pseudomonadati</taxon>
        <taxon>Pseudomonadota</taxon>
        <taxon>Gammaproteobacteria</taxon>
        <taxon>Enterobacterales</taxon>
        <taxon>Yersiniaceae</taxon>
        <taxon>Yersinia</taxon>
    </lineage>
</organism>
<reference evidence="1" key="3">
    <citation type="submission" date="2015-03" db="EMBL/GenBank/DDBJ databases">
        <authorList>
            <person name="Murphy D."/>
        </authorList>
    </citation>
    <scope>NUCLEOTIDE SEQUENCE [LARGE SCALE GENOMIC DNA]</scope>
    <source>
        <strain evidence="1">A125KOH2</strain>
    </source>
</reference>
<accession>A0A0T9QYQ6</accession>
<evidence type="ECO:0000313" key="3">
    <source>
        <dbReference type="Proteomes" id="UP000044625"/>
    </source>
</evidence>
<dbReference type="Proteomes" id="UP000045840">
    <property type="component" value="Unassembled WGS sequence"/>
</dbReference>
<gene>
    <name evidence="1" type="ORF">ERS008529_03780</name>
    <name evidence="2" type="ORF">ERS137968_04591</name>
</gene>
<dbReference type="EMBL" id="CQAZ01000043">
    <property type="protein sequence ID" value="CNI35623.1"/>
    <property type="molecule type" value="Genomic_DNA"/>
</dbReference>